<proteinExistence type="predicted"/>
<dbReference type="AlphaFoldDB" id="L0DLX2"/>
<accession>L0DLX2</accession>
<keyword evidence="2" id="KW-1185">Reference proteome</keyword>
<dbReference type="HOGENOM" id="CLU_026001_1_0_0"/>
<sequence length="468" mass="51612">MSTKRGEAMTRIDEEAWTPFEPSPDDPWDLRKVARLHRAAGFGANWAELRRDVAAGLAESVGRFFHPLDPSDEEQAIREGLRSGAVGSSDPRRLRAYWLYRMLFGSDPLRERLTLFWHGHFATSLAKVNSVSAMAAQGEALRERALGDFAGLLGAVTADPAMLVWLDGGTSKRGRPNENYAREFLELFTLGRAAYSEADIREAARAFTGWTPEGGRRTPDDGNPRFAFEEEAHDGGSKTFLGQAGNWKADDVVRIALEKPEAARHLAGKLYRAFVAEGADPEPELIEPLADVLRSSGYSIRRVMEVILQSKHFYSAAACRRRLKSPVEYTIGLLRMLEVPRSKVNLLAAATACGRQGQELFAPPNVKGWEGGTTWINSSTLLERLNWASDVVWGNPDYGVPPFDLVAWADNHGVKPGEAAGIFINLLLQGDLANEARDLSLAAGRDGDTTSLRKSLQRLLHCPEFQLS</sequence>
<evidence type="ECO:0000313" key="2">
    <source>
        <dbReference type="Proteomes" id="UP000010798"/>
    </source>
</evidence>
<dbReference type="EMBL" id="CP003364">
    <property type="protein sequence ID" value="AGA30364.1"/>
    <property type="molecule type" value="Genomic_DNA"/>
</dbReference>
<name>L0DLX2_SINAD</name>
<dbReference type="STRING" id="886293.Sinac_6277"/>
<dbReference type="InterPro" id="IPR014917">
    <property type="entry name" value="DUF1800"/>
</dbReference>
<evidence type="ECO:0008006" key="3">
    <source>
        <dbReference type="Google" id="ProtNLM"/>
    </source>
</evidence>
<protein>
    <recommendedName>
        <fullName evidence="3">DUF1800 domain-containing protein</fullName>
    </recommendedName>
</protein>
<dbReference type="Pfam" id="PF08811">
    <property type="entry name" value="DUF1800"/>
    <property type="match status" value="1"/>
</dbReference>
<evidence type="ECO:0000313" key="1">
    <source>
        <dbReference type="EMBL" id="AGA30364.1"/>
    </source>
</evidence>
<dbReference type="Proteomes" id="UP000010798">
    <property type="component" value="Chromosome"/>
</dbReference>
<organism evidence="1 2">
    <name type="scientific">Singulisphaera acidiphila (strain ATCC BAA-1392 / DSM 18658 / VKM B-2454 / MOB10)</name>
    <dbReference type="NCBI Taxonomy" id="886293"/>
    <lineage>
        <taxon>Bacteria</taxon>
        <taxon>Pseudomonadati</taxon>
        <taxon>Planctomycetota</taxon>
        <taxon>Planctomycetia</taxon>
        <taxon>Isosphaerales</taxon>
        <taxon>Isosphaeraceae</taxon>
        <taxon>Singulisphaera</taxon>
    </lineage>
</organism>
<dbReference type="OrthoDB" id="9772295at2"/>
<dbReference type="eggNOG" id="COG5267">
    <property type="taxonomic scope" value="Bacteria"/>
</dbReference>
<reference evidence="1 2" key="1">
    <citation type="submission" date="2012-02" db="EMBL/GenBank/DDBJ databases">
        <title>Complete sequence of chromosome of Singulisphaera acidiphila DSM 18658.</title>
        <authorList>
            <consortium name="US DOE Joint Genome Institute (JGI-PGF)"/>
            <person name="Lucas S."/>
            <person name="Copeland A."/>
            <person name="Lapidus A."/>
            <person name="Glavina del Rio T."/>
            <person name="Dalin E."/>
            <person name="Tice H."/>
            <person name="Bruce D."/>
            <person name="Goodwin L."/>
            <person name="Pitluck S."/>
            <person name="Peters L."/>
            <person name="Ovchinnikova G."/>
            <person name="Chertkov O."/>
            <person name="Kyrpides N."/>
            <person name="Mavromatis K."/>
            <person name="Ivanova N."/>
            <person name="Brettin T."/>
            <person name="Detter J.C."/>
            <person name="Han C."/>
            <person name="Larimer F."/>
            <person name="Land M."/>
            <person name="Hauser L."/>
            <person name="Markowitz V."/>
            <person name="Cheng J.-F."/>
            <person name="Hugenholtz P."/>
            <person name="Woyke T."/>
            <person name="Wu D."/>
            <person name="Tindall B."/>
            <person name="Pomrenke H."/>
            <person name="Brambilla E."/>
            <person name="Klenk H.-P."/>
            <person name="Eisen J.A."/>
        </authorList>
    </citation>
    <scope>NUCLEOTIDE SEQUENCE [LARGE SCALE GENOMIC DNA]</scope>
    <source>
        <strain evidence="2">ATCC BAA-1392 / DSM 18658 / VKM B-2454 / MOB10</strain>
    </source>
</reference>
<gene>
    <name evidence="1" type="ordered locus">Sinac_6277</name>
</gene>
<dbReference type="KEGG" id="saci:Sinac_6277"/>